<feature type="compositionally biased region" description="Pro residues" evidence="1">
    <location>
        <begin position="646"/>
        <end position="657"/>
    </location>
</feature>
<evidence type="ECO:0000256" key="1">
    <source>
        <dbReference type="SAM" id="MobiDB-lite"/>
    </source>
</evidence>
<keyword evidence="2" id="KW-0812">Transmembrane</keyword>
<gene>
    <name evidence="3" type="ORF">BGZ96_001625</name>
</gene>
<keyword evidence="2" id="KW-1133">Transmembrane helix</keyword>
<evidence type="ECO:0000313" key="4">
    <source>
        <dbReference type="Proteomes" id="UP001194696"/>
    </source>
</evidence>
<proteinExistence type="predicted"/>
<evidence type="ECO:0000313" key="3">
    <source>
        <dbReference type="EMBL" id="KAG0294184.1"/>
    </source>
</evidence>
<feature type="region of interest" description="Disordered" evidence="1">
    <location>
        <begin position="643"/>
        <end position="674"/>
    </location>
</feature>
<feature type="transmembrane region" description="Helical" evidence="2">
    <location>
        <begin position="72"/>
        <end position="97"/>
    </location>
</feature>
<feature type="transmembrane region" description="Helical" evidence="2">
    <location>
        <begin position="6"/>
        <end position="33"/>
    </location>
</feature>
<dbReference type="Proteomes" id="UP001194696">
    <property type="component" value="Unassembled WGS sequence"/>
</dbReference>
<name>A0ABQ7KAB9_9FUNG</name>
<evidence type="ECO:0000256" key="2">
    <source>
        <dbReference type="SAM" id="Phobius"/>
    </source>
</evidence>
<keyword evidence="2" id="KW-0472">Membrane</keyword>
<accession>A0ABQ7KAB9</accession>
<sequence length="674" mass="74594">MILPLPFWVISIVITIIKIILSGTIGAVLTFYVKYSHDPYANSIRWARIGGLYETTTLLKNSRHYVPGRSSFILTIAIIASLSTLIFSILLGALVSLTDEPEKLAPTSAFSTQLIPIHNTSWIGWTALMEPGAAMKDTLILLLNDTRSNPHPQPRTLYSPRTYDYNKACNETMAQLGKISISEIDLTISYGSPHNNCRSVGAMLHSIVYDWDPKRASNQLIFEGVYMVVAPIYYHEHLHFDIDPYIIGSNGQLCEAPMYLLGLGYTDFPKDGMTALPRTYVTKCRYSAGESIAMSVTVIKFAVNRVNDFDKVTTSMFDDPSNLPLLQVMDTTINNGTFLSSTNNETIVMLTRISADVDFLMCASRFMNQTRDMGLMCSYSLTSVMSITPQPWDHIMVTDLKMDAVDSVNASHLINMIDLSIQHTPSVSQNPMLSFSAAHLIKATTDATEYVASLGHNVILNKKTGQLYILFETVKFNDAFEVSLALLIFLAIVVVVCLIVWGLSEYLYKPVFNGSLYKIVFKEIQSQDEKTPMLMNCKHDPLAFEGFRVIPSTDYQPNRPSQEYAMDTLHNGSQHISPLSPTQQLTTPQPPIMLPPILSVIPDSPFLVSRSLLVATPTIIPAVVTTNNCNLRHSGVAFLASCPASPGTPPPPIPSRPPWNGKNYSSASFSHVAP</sequence>
<feature type="transmembrane region" description="Helical" evidence="2">
    <location>
        <begin position="484"/>
        <end position="508"/>
    </location>
</feature>
<reference evidence="3 4" key="1">
    <citation type="journal article" date="2020" name="Fungal Divers.">
        <title>Resolving the Mortierellaceae phylogeny through synthesis of multi-gene phylogenetics and phylogenomics.</title>
        <authorList>
            <person name="Vandepol N."/>
            <person name="Liber J."/>
            <person name="Desiro A."/>
            <person name="Na H."/>
            <person name="Kennedy M."/>
            <person name="Barry K."/>
            <person name="Grigoriev I.V."/>
            <person name="Miller A.N."/>
            <person name="O'Donnell K."/>
            <person name="Stajich J.E."/>
            <person name="Bonito G."/>
        </authorList>
    </citation>
    <scope>NUCLEOTIDE SEQUENCE [LARGE SCALE GENOMIC DNA]</scope>
    <source>
        <strain evidence="3 4">AD045</strain>
    </source>
</reference>
<organism evidence="3 4">
    <name type="scientific">Linnemannia gamsii</name>
    <dbReference type="NCBI Taxonomy" id="64522"/>
    <lineage>
        <taxon>Eukaryota</taxon>
        <taxon>Fungi</taxon>
        <taxon>Fungi incertae sedis</taxon>
        <taxon>Mucoromycota</taxon>
        <taxon>Mortierellomycotina</taxon>
        <taxon>Mortierellomycetes</taxon>
        <taxon>Mortierellales</taxon>
        <taxon>Mortierellaceae</taxon>
        <taxon>Linnemannia</taxon>
    </lineage>
</organism>
<feature type="compositionally biased region" description="Polar residues" evidence="1">
    <location>
        <begin position="662"/>
        <end position="674"/>
    </location>
</feature>
<keyword evidence="4" id="KW-1185">Reference proteome</keyword>
<protein>
    <submittedName>
        <fullName evidence="3">Uncharacterized protein</fullName>
    </submittedName>
</protein>
<comment type="caution">
    <text evidence="3">The sequence shown here is derived from an EMBL/GenBank/DDBJ whole genome shotgun (WGS) entry which is preliminary data.</text>
</comment>
<dbReference type="EMBL" id="JAAAIM010000128">
    <property type="protein sequence ID" value="KAG0294184.1"/>
    <property type="molecule type" value="Genomic_DNA"/>
</dbReference>